<evidence type="ECO:0000256" key="15">
    <source>
        <dbReference type="PROSITE-ProRule" id="PRU00409"/>
    </source>
</evidence>
<dbReference type="PANTHER" id="PTHR43472">
    <property type="entry name" value="PHOSPHORIBOSYLAMINE--GLYCINE LIGASE"/>
    <property type="match status" value="1"/>
</dbReference>
<evidence type="ECO:0000256" key="11">
    <source>
        <dbReference type="ARBA" id="ARBA00038345"/>
    </source>
</evidence>
<evidence type="ECO:0000256" key="14">
    <source>
        <dbReference type="HAMAP-Rule" id="MF_00138"/>
    </source>
</evidence>
<dbReference type="SUPFAM" id="SSF55326">
    <property type="entry name" value="PurM N-terminal domain-like"/>
    <property type="match status" value="1"/>
</dbReference>
<protein>
    <recommendedName>
        <fullName evidence="4 14">Phosphoribosylamine--glycine ligase</fullName>
        <ecNumber evidence="4 14">6.3.4.13</ecNumber>
    </recommendedName>
    <alternativeName>
        <fullName evidence="14">GARS</fullName>
    </alternativeName>
    <alternativeName>
        <fullName evidence="12 14">Glycinamide ribonucleotide synthetase</fullName>
    </alternativeName>
    <alternativeName>
        <fullName evidence="13 14">Phosphoribosylglycinamide synthetase</fullName>
    </alternativeName>
</protein>
<dbReference type="Gene3D" id="3.90.600.10">
    <property type="entry name" value="Phosphoribosylglycinamide synthetase, C-terminal domain"/>
    <property type="match status" value="1"/>
</dbReference>
<dbReference type="Gene3D" id="3.30.470.20">
    <property type="entry name" value="ATP-grasp fold, B domain"/>
    <property type="match status" value="1"/>
</dbReference>
<dbReference type="SUPFAM" id="SSF52440">
    <property type="entry name" value="PreATP-grasp domain"/>
    <property type="match status" value="1"/>
</dbReference>
<dbReference type="InterPro" id="IPR020560">
    <property type="entry name" value="PRibGlycinamide_synth_C-dom"/>
</dbReference>
<evidence type="ECO:0000259" key="16">
    <source>
        <dbReference type="PROSITE" id="PS50975"/>
    </source>
</evidence>
<keyword evidence="10" id="KW-0464">Manganese</keyword>
<evidence type="ECO:0000313" key="18">
    <source>
        <dbReference type="Proteomes" id="UP000177092"/>
    </source>
</evidence>
<dbReference type="Pfam" id="PF02844">
    <property type="entry name" value="GARS_N"/>
    <property type="match status" value="1"/>
</dbReference>
<dbReference type="PROSITE" id="PS50975">
    <property type="entry name" value="ATP_GRASP"/>
    <property type="match status" value="1"/>
</dbReference>
<dbReference type="InterPro" id="IPR036676">
    <property type="entry name" value="PurM-like_C_sf"/>
</dbReference>
<evidence type="ECO:0000256" key="7">
    <source>
        <dbReference type="ARBA" id="ARBA00022741"/>
    </source>
</evidence>
<dbReference type="GO" id="GO:0046872">
    <property type="term" value="F:metal ion binding"/>
    <property type="evidence" value="ECO:0007669"/>
    <property type="project" value="UniProtKB-KW"/>
</dbReference>
<comment type="caution">
    <text evidence="17">The sequence shown here is derived from an EMBL/GenBank/DDBJ whole genome shotgun (WGS) entry which is preliminary data.</text>
</comment>
<feature type="domain" description="ATP-grasp" evidence="16">
    <location>
        <begin position="107"/>
        <end position="325"/>
    </location>
</feature>
<dbReference type="GO" id="GO:0005524">
    <property type="term" value="F:ATP binding"/>
    <property type="evidence" value="ECO:0007669"/>
    <property type="project" value="UniProtKB-UniRule"/>
</dbReference>
<dbReference type="InterPro" id="IPR010918">
    <property type="entry name" value="PurM-like_C_dom"/>
</dbReference>
<evidence type="ECO:0000256" key="5">
    <source>
        <dbReference type="ARBA" id="ARBA00022598"/>
    </source>
</evidence>
<evidence type="ECO:0000256" key="3">
    <source>
        <dbReference type="ARBA" id="ARBA00005174"/>
    </source>
</evidence>
<keyword evidence="9 15" id="KW-0067">ATP-binding</keyword>
<dbReference type="SUPFAM" id="SSF56059">
    <property type="entry name" value="Glutathione synthetase ATP-binding domain-like"/>
    <property type="match status" value="1"/>
</dbReference>
<dbReference type="InterPro" id="IPR037123">
    <property type="entry name" value="PRibGlycinamide_synth_C_sf"/>
</dbReference>
<dbReference type="InterPro" id="IPR011761">
    <property type="entry name" value="ATP-grasp"/>
</dbReference>
<dbReference type="SMART" id="SM01209">
    <property type="entry name" value="GARS_A"/>
    <property type="match status" value="1"/>
</dbReference>
<gene>
    <name evidence="14" type="primary">purD</name>
    <name evidence="17" type="ORF">A3D03_05455</name>
</gene>
<accession>A0A1F6A8G0</accession>
<evidence type="ECO:0000256" key="9">
    <source>
        <dbReference type="ARBA" id="ARBA00022840"/>
    </source>
</evidence>
<dbReference type="Pfam" id="PF02769">
    <property type="entry name" value="AIRS_C"/>
    <property type="match status" value="1"/>
</dbReference>
<comment type="cofactor">
    <cofactor evidence="2">
        <name>Mg(2+)</name>
        <dbReference type="ChEBI" id="CHEBI:18420"/>
    </cofactor>
</comment>
<dbReference type="Gene3D" id="3.40.50.20">
    <property type="match status" value="1"/>
</dbReference>
<name>A0A1F6A8G0_9BACT</name>
<dbReference type="InterPro" id="IPR020562">
    <property type="entry name" value="PRibGlycinamide_synth_N"/>
</dbReference>
<evidence type="ECO:0000256" key="2">
    <source>
        <dbReference type="ARBA" id="ARBA00001946"/>
    </source>
</evidence>
<dbReference type="AlphaFoldDB" id="A0A1F6A8G0"/>
<dbReference type="GO" id="GO:0004637">
    <property type="term" value="F:phosphoribosylamine-glycine ligase activity"/>
    <property type="evidence" value="ECO:0007669"/>
    <property type="project" value="UniProtKB-UniRule"/>
</dbReference>
<comment type="pathway">
    <text evidence="3 14">Purine metabolism; IMP biosynthesis via de novo pathway; N(1)-(5-phospho-D-ribosyl)glycinamide from 5-phospho-alpha-D-ribose 1-diphosphate: step 2/2.</text>
</comment>
<dbReference type="HAMAP" id="MF_00138">
    <property type="entry name" value="GARS"/>
    <property type="match status" value="1"/>
</dbReference>
<keyword evidence="6" id="KW-0479">Metal-binding</keyword>
<dbReference type="Pfam" id="PF01071">
    <property type="entry name" value="GARS_A"/>
    <property type="match status" value="1"/>
</dbReference>
<organism evidence="17 18">
    <name type="scientific">Candidatus Gottesmanbacteria bacterium RIFCSPHIGHO2_02_FULL_40_13</name>
    <dbReference type="NCBI Taxonomy" id="1798384"/>
    <lineage>
        <taxon>Bacteria</taxon>
        <taxon>Candidatus Gottesmaniibacteriota</taxon>
    </lineage>
</organism>
<dbReference type="Pfam" id="PF00586">
    <property type="entry name" value="AIRS"/>
    <property type="match status" value="1"/>
</dbReference>
<dbReference type="NCBIfam" id="TIGR00877">
    <property type="entry name" value="purD"/>
    <property type="match status" value="1"/>
</dbReference>
<dbReference type="UniPathway" id="UPA00074">
    <property type="reaction ID" value="UER00125"/>
</dbReference>
<evidence type="ECO:0000256" key="4">
    <source>
        <dbReference type="ARBA" id="ARBA00013255"/>
    </source>
</evidence>
<evidence type="ECO:0000256" key="1">
    <source>
        <dbReference type="ARBA" id="ARBA00001936"/>
    </source>
</evidence>
<evidence type="ECO:0000256" key="12">
    <source>
        <dbReference type="ARBA" id="ARBA00042242"/>
    </source>
</evidence>
<dbReference type="Pfam" id="PF02843">
    <property type="entry name" value="GARS_C"/>
    <property type="match status" value="1"/>
</dbReference>
<dbReference type="Gene3D" id="3.30.1330.10">
    <property type="entry name" value="PurM-like, N-terminal domain"/>
    <property type="match status" value="1"/>
</dbReference>
<sequence length="812" mass="90425">MKILVIGSGGREHALVWKIAQSKKVYKIYCAPGNPGTSELAENINLKVTDLTGLMQFAKKNKIDLTVVGPENPLIEGIADLFNKNKLTIIGPDKKASQIEGSKVFAKKLLLKYKIPTAKFKVFDNYRKASFFLTRLHLVRGATSLNSLKYPLVIKADGLCAGKGVAVCHNKGEALKFLKLLLIDKVFGKSGNKIIIEECLSGPEVSFMVATDGSNFISFLPSQDHKSVFNDDKGPYTGGMGAYAPVPFVNYKLTKTIEDKIVKPTLEAMAKEGIPYQGILYPGLIITKDGPYVLEFNCRFGDPETQPLMMLLKTDIIDVFEAIVQKRVKNLKLDWYKGSAVCVVLTSKGYPGNYEKGIEIYGLDKLNKKNNIVAFQAGTKKIDNKIFTNGGRVLGVTARGVNLKEAIKNAYKNLGNNQINFSGMHYRKDIGKKGIKTVNNYLLDTSNRKKITYSQVGDNYETKDPVLRLTQKAAAETAKELEKSGYKGLEETRGSSAFVWKQGDYLMATVLECLGTKNLVADEMRKITGKTYYDSIAQDTVATFINDLSTVGAKSLVIEAYWAIEDNTWFSDTKQMTHFITGWKNACIMAGAAWGGGETPTLKGIINPGTIDLAGSAVGIIEPSHRLITDDKLQKGDRILLLKSNGPNANGISLARKIAKKLKKGYRTKLPSGEFYGEAILKPTNIYSRLIQDLLDEVEIHYIVNITGHGLRKLMRARQNYSYILEKIFEPQEVFCFIQKHAGLSDYEMYQTYNMGMDYGIFLKSQDVEKAQKVIKRHHFESIDAGYVGEGPRRVEVTPKKIIYKSETYQIR</sequence>
<keyword evidence="7 15" id="KW-0547">Nucleotide-binding</keyword>
<dbReference type="Gene3D" id="3.30.1490.20">
    <property type="entry name" value="ATP-grasp fold, A domain"/>
    <property type="match status" value="1"/>
</dbReference>
<dbReference type="EC" id="6.3.4.13" evidence="4 14"/>
<dbReference type="InterPro" id="IPR011054">
    <property type="entry name" value="Rudment_hybrid_motif"/>
</dbReference>
<dbReference type="GO" id="GO:0006189">
    <property type="term" value="P:'de novo' IMP biosynthetic process"/>
    <property type="evidence" value="ECO:0007669"/>
    <property type="project" value="UniProtKB-UniRule"/>
</dbReference>
<keyword evidence="5 14" id="KW-0436">Ligase</keyword>
<dbReference type="Gene3D" id="3.90.650.10">
    <property type="entry name" value="PurM-like C-terminal domain"/>
    <property type="match status" value="1"/>
</dbReference>
<dbReference type="PANTHER" id="PTHR43472:SF1">
    <property type="entry name" value="PHOSPHORIBOSYLAMINE--GLYCINE LIGASE, CHLOROPLASTIC"/>
    <property type="match status" value="1"/>
</dbReference>
<dbReference type="InterPro" id="IPR020559">
    <property type="entry name" value="PRibGlycinamide_synth_CS"/>
</dbReference>
<comment type="cofactor">
    <cofactor evidence="1">
        <name>Mn(2+)</name>
        <dbReference type="ChEBI" id="CHEBI:29035"/>
    </cofactor>
</comment>
<dbReference type="SMART" id="SM01210">
    <property type="entry name" value="GARS_C"/>
    <property type="match status" value="1"/>
</dbReference>
<dbReference type="FunFam" id="3.40.50.20:FF:000006">
    <property type="entry name" value="Phosphoribosylamine--glycine ligase, chloroplastic"/>
    <property type="match status" value="1"/>
</dbReference>
<dbReference type="InterPro" id="IPR000115">
    <property type="entry name" value="PRibGlycinamide_synth"/>
</dbReference>
<dbReference type="InterPro" id="IPR016185">
    <property type="entry name" value="PreATP-grasp_dom_sf"/>
</dbReference>
<dbReference type="InterPro" id="IPR013815">
    <property type="entry name" value="ATP_grasp_subdomain_1"/>
</dbReference>
<dbReference type="EMBL" id="MFJN01000031">
    <property type="protein sequence ID" value="OGG21008.1"/>
    <property type="molecule type" value="Genomic_DNA"/>
</dbReference>
<dbReference type="GO" id="GO:0009113">
    <property type="term" value="P:purine nucleobase biosynthetic process"/>
    <property type="evidence" value="ECO:0007669"/>
    <property type="project" value="InterPro"/>
</dbReference>
<dbReference type="SUPFAM" id="SSF56042">
    <property type="entry name" value="PurM C-terminal domain-like"/>
    <property type="match status" value="1"/>
</dbReference>
<reference evidence="17 18" key="1">
    <citation type="journal article" date="2016" name="Nat. Commun.">
        <title>Thousands of microbial genomes shed light on interconnected biogeochemical processes in an aquifer system.</title>
        <authorList>
            <person name="Anantharaman K."/>
            <person name="Brown C.T."/>
            <person name="Hug L.A."/>
            <person name="Sharon I."/>
            <person name="Castelle C.J."/>
            <person name="Probst A.J."/>
            <person name="Thomas B.C."/>
            <person name="Singh A."/>
            <person name="Wilkins M.J."/>
            <person name="Karaoz U."/>
            <person name="Brodie E.L."/>
            <person name="Williams K.H."/>
            <person name="Hubbard S.S."/>
            <person name="Banfield J.F."/>
        </authorList>
    </citation>
    <scope>NUCLEOTIDE SEQUENCE [LARGE SCALE GENOMIC DNA]</scope>
</reference>
<dbReference type="SUPFAM" id="SSF51246">
    <property type="entry name" value="Rudiment single hybrid motif"/>
    <property type="match status" value="1"/>
</dbReference>
<dbReference type="InterPro" id="IPR036921">
    <property type="entry name" value="PurM-like_N_sf"/>
</dbReference>
<evidence type="ECO:0000256" key="13">
    <source>
        <dbReference type="ARBA" id="ARBA00042864"/>
    </source>
</evidence>
<dbReference type="FunFam" id="3.90.600.10:FF:000001">
    <property type="entry name" value="Trifunctional purine biosynthetic protein adenosine-3"/>
    <property type="match status" value="1"/>
</dbReference>
<evidence type="ECO:0000256" key="8">
    <source>
        <dbReference type="ARBA" id="ARBA00022755"/>
    </source>
</evidence>
<comment type="similarity">
    <text evidence="11 14">Belongs to the GARS family.</text>
</comment>
<evidence type="ECO:0000256" key="10">
    <source>
        <dbReference type="ARBA" id="ARBA00023211"/>
    </source>
</evidence>
<dbReference type="Proteomes" id="UP000177092">
    <property type="component" value="Unassembled WGS sequence"/>
</dbReference>
<evidence type="ECO:0000256" key="6">
    <source>
        <dbReference type="ARBA" id="ARBA00022723"/>
    </source>
</evidence>
<dbReference type="PROSITE" id="PS00184">
    <property type="entry name" value="GARS"/>
    <property type="match status" value="1"/>
</dbReference>
<dbReference type="InterPro" id="IPR020561">
    <property type="entry name" value="PRibGlycinamid_synth_ATP-grasp"/>
</dbReference>
<dbReference type="InterPro" id="IPR016188">
    <property type="entry name" value="PurM-like_N"/>
</dbReference>
<evidence type="ECO:0000313" key="17">
    <source>
        <dbReference type="EMBL" id="OGG21008.1"/>
    </source>
</evidence>
<proteinExistence type="inferred from homology"/>
<comment type="catalytic activity">
    <reaction evidence="14">
        <text>5-phospho-beta-D-ribosylamine + glycine + ATP = N(1)-(5-phospho-beta-D-ribosyl)glycinamide + ADP + phosphate + H(+)</text>
        <dbReference type="Rhea" id="RHEA:17453"/>
        <dbReference type="ChEBI" id="CHEBI:15378"/>
        <dbReference type="ChEBI" id="CHEBI:30616"/>
        <dbReference type="ChEBI" id="CHEBI:43474"/>
        <dbReference type="ChEBI" id="CHEBI:57305"/>
        <dbReference type="ChEBI" id="CHEBI:58681"/>
        <dbReference type="ChEBI" id="CHEBI:143788"/>
        <dbReference type="ChEBI" id="CHEBI:456216"/>
        <dbReference type="EC" id="6.3.4.13"/>
    </reaction>
</comment>
<dbReference type="STRING" id="1798384.A3D03_05455"/>
<keyword evidence="8 14" id="KW-0658">Purine biosynthesis</keyword>